<evidence type="ECO:0000256" key="1">
    <source>
        <dbReference type="SAM" id="Phobius"/>
    </source>
</evidence>
<name>A0A5B8V147_9SPHI</name>
<dbReference type="Proteomes" id="UP000321479">
    <property type="component" value="Chromosome"/>
</dbReference>
<dbReference type="GO" id="GO:0005886">
    <property type="term" value="C:plasma membrane"/>
    <property type="evidence" value="ECO:0007669"/>
    <property type="project" value="TreeGrafter"/>
</dbReference>
<keyword evidence="1" id="KW-0472">Membrane</keyword>
<dbReference type="GO" id="GO:0090313">
    <property type="term" value="P:regulation of protein targeting to membrane"/>
    <property type="evidence" value="ECO:0007669"/>
    <property type="project" value="TreeGrafter"/>
</dbReference>
<accession>A0A5B8V147</accession>
<proteinExistence type="predicted"/>
<dbReference type="Pfam" id="PF05170">
    <property type="entry name" value="AsmA"/>
    <property type="match status" value="1"/>
</dbReference>
<evidence type="ECO:0000313" key="4">
    <source>
        <dbReference type="Proteomes" id="UP000321479"/>
    </source>
</evidence>
<gene>
    <name evidence="3" type="ORF">FRZ54_22580</name>
</gene>
<organism evidence="3 4">
    <name type="scientific">Mucilaginibacter ginsenosidivorans</name>
    <dbReference type="NCBI Taxonomy" id="398053"/>
    <lineage>
        <taxon>Bacteria</taxon>
        <taxon>Pseudomonadati</taxon>
        <taxon>Bacteroidota</taxon>
        <taxon>Sphingobacteriia</taxon>
        <taxon>Sphingobacteriales</taxon>
        <taxon>Sphingobacteriaceae</taxon>
        <taxon>Mucilaginibacter</taxon>
    </lineage>
</organism>
<protein>
    <submittedName>
        <fullName evidence="3">AsmA family protein</fullName>
    </submittedName>
</protein>
<dbReference type="PANTHER" id="PTHR30441">
    <property type="entry name" value="DUF748 DOMAIN-CONTAINING PROTEIN"/>
    <property type="match status" value="1"/>
</dbReference>
<keyword evidence="4" id="KW-1185">Reference proteome</keyword>
<dbReference type="EMBL" id="CP042436">
    <property type="protein sequence ID" value="QEC65237.1"/>
    <property type="molecule type" value="Genomic_DNA"/>
</dbReference>
<feature type="domain" description="AsmA" evidence="2">
    <location>
        <begin position="1"/>
        <end position="149"/>
    </location>
</feature>
<feature type="transmembrane region" description="Helical" evidence="1">
    <location>
        <begin position="7"/>
        <end position="30"/>
    </location>
</feature>
<dbReference type="InterPro" id="IPR052894">
    <property type="entry name" value="AsmA-related"/>
</dbReference>
<dbReference type="InterPro" id="IPR007844">
    <property type="entry name" value="AsmA"/>
</dbReference>
<sequence>MPRTLKIILKVIAAFVVVIILLFFGSLWYITHNKSKVLKLVNDELNAKFDGTVIIGDMKPNFFQHFPNISLGLKDVLIRDKRFAEHHRTLLDAKDFSISVKAWPLFTGSLDINHIDISNATVDLFTDSTGYSNRSVFRSGHPKRKDTSSTNNYDSQLGRFSLTNVNFIVEDLHKKKRFDFIANRLNGTMRNPDTGWNAAFHMDVTAKSMAFNTKNGSFIKNKVLEGDLTAGYNSETGRLWVKSPSLDIADDPFVVNAVFQTLKQPSSFNIHLEAKKAMWRRVSALLSENIQKKLDQFNITQPIAVRGIISGSFAGGGDPSLYVTATVKDNTVITPGGTIEHCSFGGVFSNEYKKGAGFSDDNSVIRLVNFQGTYLQMPFWMAEGDIIDLKQPIAMGDFNADFPLSYANGVMAKSVARFTRGRAIMHLKYRGDIVNYQLNKPVVAGSIILRNANFKYLPENISFVNSAISLLIKKNDLFLRNIRLQSGKSVVSMEGRVNNFMNLYYSAPEKILVHCDISSPQLYLGEFLGVISGNAQDGTPTEQPAGDDNSGNVVTQLNTVLQKSRVDMNLKVNNVYYKKFVATDVHAEVLTSEDKVVIRDVGLKHAGGSLKMNGSVSKGRKSNQLDLNTVISHVNIREFFSAFDNFGLQDFTADNLKGYLSAKTQIAASMSDQGKLMPKSINGTLDLNLQDGALVNFNPIGSIAKFAFPRRDLKNIQVRELNGRFDVHGDMITVYPLKFSSSVLNMDVAGVYGLNGGTNLALDVPLRNPKNDTTITNQAKLEKKRYKGIVLHIRAISDSTGRIKIGWNKDRKKEEGK</sequence>
<keyword evidence="1" id="KW-1133">Transmembrane helix</keyword>
<dbReference type="RefSeq" id="WP_147034068.1">
    <property type="nucleotide sequence ID" value="NZ_CP042436.1"/>
</dbReference>
<evidence type="ECO:0000313" key="3">
    <source>
        <dbReference type="EMBL" id="QEC65237.1"/>
    </source>
</evidence>
<reference evidence="3 4" key="1">
    <citation type="journal article" date="2017" name="Curr. Microbiol.">
        <title>Mucilaginibacter ginsenosidivorans sp. nov., Isolated from Soil of Ginseng Field.</title>
        <authorList>
            <person name="Kim M.M."/>
            <person name="Siddiqi M.Z."/>
            <person name="Im W.T."/>
        </authorList>
    </citation>
    <scope>NUCLEOTIDE SEQUENCE [LARGE SCALE GENOMIC DNA]</scope>
    <source>
        <strain evidence="3 4">Gsoil 3017</strain>
    </source>
</reference>
<dbReference type="AlphaFoldDB" id="A0A5B8V147"/>
<dbReference type="OrthoDB" id="1489065at2"/>
<keyword evidence="1" id="KW-0812">Transmembrane</keyword>
<dbReference type="KEGG" id="mgin:FRZ54_22580"/>
<dbReference type="PANTHER" id="PTHR30441:SF8">
    <property type="entry name" value="DUF748 DOMAIN-CONTAINING PROTEIN"/>
    <property type="match status" value="1"/>
</dbReference>
<evidence type="ECO:0000259" key="2">
    <source>
        <dbReference type="Pfam" id="PF05170"/>
    </source>
</evidence>